<dbReference type="AlphaFoldDB" id="A0AAE7NIT9"/>
<dbReference type="EMBL" id="CP030050">
    <property type="protein sequence ID" value="QOZ66853.1"/>
    <property type="molecule type" value="Genomic_DNA"/>
</dbReference>
<dbReference type="KEGG" id="barh:WN72_11430"/>
<dbReference type="PANTHER" id="PTHR30461:SF23">
    <property type="entry name" value="DNA RECOMBINASE-RELATED"/>
    <property type="match status" value="1"/>
</dbReference>
<dbReference type="RefSeq" id="WP_092217515.1">
    <property type="nucleotide sequence ID" value="NZ_CP030050.1"/>
</dbReference>
<dbReference type="PANTHER" id="PTHR30461">
    <property type="entry name" value="DNA-INVERTASE FROM LAMBDOID PROPHAGE"/>
    <property type="match status" value="1"/>
</dbReference>
<dbReference type="InterPro" id="IPR006119">
    <property type="entry name" value="Resolv_N"/>
</dbReference>
<dbReference type="GO" id="GO:0000150">
    <property type="term" value="F:DNA strand exchange activity"/>
    <property type="evidence" value="ECO:0007669"/>
    <property type="project" value="InterPro"/>
</dbReference>
<evidence type="ECO:0000259" key="1">
    <source>
        <dbReference type="SMART" id="SM00857"/>
    </source>
</evidence>
<protein>
    <recommendedName>
        <fullName evidence="1">Resolvase/invertase-type recombinase catalytic domain-containing protein</fullName>
    </recommendedName>
</protein>
<proteinExistence type="predicted"/>
<dbReference type="SMART" id="SM00857">
    <property type="entry name" value="Resolvase"/>
    <property type="match status" value="1"/>
</dbReference>
<organism evidence="2 3">
    <name type="scientific">Bradyrhizobium arachidis</name>
    <dbReference type="NCBI Taxonomy" id="858423"/>
    <lineage>
        <taxon>Bacteria</taxon>
        <taxon>Pseudomonadati</taxon>
        <taxon>Pseudomonadota</taxon>
        <taxon>Alphaproteobacteria</taxon>
        <taxon>Hyphomicrobiales</taxon>
        <taxon>Nitrobacteraceae</taxon>
        <taxon>Bradyrhizobium</taxon>
    </lineage>
</organism>
<evidence type="ECO:0000313" key="3">
    <source>
        <dbReference type="Proteomes" id="UP000594015"/>
    </source>
</evidence>
<dbReference type="CDD" id="cd00338">
    <property type="entry name" value="Ser_Recombinase"/>
    <property type="match status" value="1"/>
</dbReference>
<dbReference type="Pfam" id="PF00239">
    <property type="entry name" value="Resolvase"/>
    <property type="match status" value="1"/>
</dbReference>
<dbReference type="SUPFAM" id="SSF53041">
    <property type="entry name" value="Resolvase-like"/>
    <property type="match status" value="1"/>
</dbReference>
<dbReference type="InterPro" id="IPR036162">
    <property type="entry name" value="Resolvase-like_N_sf"/>
</dbReference>
<gene>
    <name evidence="2" type="ORF">WN72_11430</name>
</gene>
<evidence type="ECO:0000313" key="2">
    <source>
        <dbReference type="EMBL" id="QOZ66853.1"/>
    </source>
</evidence>
<feature type="domain" description="Resolvase/invertase-type recombinase catalytic" evidence="1">
    <location>
        <begin position="4"/>
        <end position="104"/>
    </location>
</feature>
<dbReference type="InterPro" id="IPR050639">
    <property type="entry name" value="SSR_resolvase"/>
</dbReference>
<reference evidence="2 3" key="1">
    <citation type="submission" date="2018-06" db="EMBL/GenBank/DDBJ databases">
        <title>Comparative genomics of Bradyrhizobium nodulating Arachidis hypogaea.</title>
        <authorList>
            <person name="Li Y."/>
        </authorList>
    </citation>
    <scope>NUCLEOTIDE SEQUENCE [LARGE SCALE GENOMIC DNA]</scope>
    <source>
        <strain evidence="2 3">CCBAU 051107</strain>
    </source>
</reference>
<name>A0AAE7NIT9_9BRAD</name>
<accession>A0AAE7NIT9</accession>
<sequence length="104" mass="11371">MLRAAQYLRMSSDNQRYSTANQRNAIAEYASQHGHKIVASYIDAGKSGLSLRGRDALKNLVSDALAVQRKFEAILVVDVKDGPAFRIPTRPPTMSSFAGKLGYA</sequence>
<dbReference type="GO" id="GO:0003677">
    <property type="term" value="F:DNA binding"/>
    <property type="evidence" value="ECO:0007669"/>
    <property type="project" value="InterPro"/>
</dbReference>
<dbReference type="Gene3D" id="3.40.50.1390">
    <property type="entry name" value="Resolvase, N-terminal catalytic domain"/>
    <property type="match status" value="1"/>
</dbReference>
<dbReference type="Proteomes" id="UP000594015">
    <property type="component" value="Chromosome"/>
</dbReference>